<evidence type="ECO:0000256" key="1">
    <source>
        <dbReference type="SAM" id="Phobius"/>
    </source>
</evidence>
<organism evidence="2 3">
    <name type="scientific">Adiantum capillus-veneris</name>
    <name type="common">Maidenhair fern</name>
    <dbReference type="NCBI Taxonomy" id="13818"/>
    <lineage>
        <taxon>Eukaryota</taxon>
        <taxon>Viridiplantae</taxon>
        <taxon>Streptophyta</taxon>
        <taxon>Embryophyta</taxon>
        <taxon>Tracheophyta</taxon>
        <taxon>Polypodiopsida</taxon>
        <taxon>Polypodiidae</taxon>
        <taxon>Polypodiales</taxon>
        <taxon>Pteridineae</taxon>
        <taxon>Pteridaceae</taxon>
        <taxon>Vittarioideae</taxon>
        <taxon>Adiantum</taxon>
    </lineage>
</organism>
<keyword evidence="3" id="KW-1185">Reference proteome</keyword>
<protein>
    <submittedName>
        <fullName evidence="2">Uncharacterized protein</fullName>
    </submittedName>
</protein>
<feature type="non-terminal residue" evidence="2">
    <location>
        <position position="1"/>
    </location>
</feature>
<reference evidence="2" key="1">
    <citation type="submission" date="2021-01" db="EMBL/GenBank/DDBJ databases">
        <title>Adiantum capillus-veneris genome.</title>
        <authorList>
            <person name="Fang Y."/>
            <person name="Liao Q."/>
        </authorList>
    </citation>
    <scope>NUCLEOTIDE SEQUENCE</scope>
    <source>
        <strain evidence="2">H3</strain>
        <tissue evidence="2">Leaf</tissue>
    </source>
</reference>
<dbReference type="AlphaFoldDB" id="A0A9D4UF24"/>
<gene>
    <name evidence="2" type="ORF">GOP47_0019254</name>
</gene>
<evidence type="ECO:0000313" key="2">
    <source>
        <dbReference type="EMBL" id="KAI5066630.1"/>
    </source>
</evidence>
<feature type="transmembrane region" description="Helical" evidence="1">
    <location>
        <begin position="83"/>
        <end position="101"/>
    </location>
</feature>
<dbReference type="Proteomes" id="UP000886520">
    <property type="component" value="Chromosome 18"/>
</dbReference>
<keyword evidence="1" id="KW-0472">Membrane</keyword>
<name>A0A9D4UF24_ADICA</name>
<sequence>GPRCLVLPRLSLWPPAYHPSLLSLSTRYRLANSNSLSYTLSRSMCSHLSYLAALPLVFHAALSLSLSLCTVTLLFAFPPLSSSVLLVPLSLSVTAYAFGWVPTPLSSRHSTVLTRPKQVPY</sequence>
<proteinExistence type="predicted"/>
<dbReference type="EMBL" id="JABFUD020000018">
    <property type="protein sequence ID" value="KAI5066630.1"/>
    <property type="molecule type" value="Genomic_DNA"/>
</dbReference>
<feature type="transmembrane region" description="Helical" evidence="1">
    <location>
        <begin position="50"/>
        <end position="77"/>
    </location>
</feature>
<evidence type="ECO:0000313" key="3">
    <source>
        <dbReference type="Proteomes" id="UP000886520"/>
    </source>
</evidence>
<keyword evidence="1" id="KW-1133">Transmembrane helix</keyword>
<comment type="caution">
    <text evidence="2">The sequence shown here is derived from an EMBL/GenBank/DDBJ whole genome shotgun (WGS) entry which is preliminary data.</text>
</comment>
<keyword evidence="1" id="KW-0812">Transmembrane</keyword>
<accession>A0A9D4UF24</accession>